<dbReference type="PROSITE" id="PS50157">
    <property type="entry name" value="ZINC_FINGER_C2H2_2"/>
    <property type="match status" value="1"/>
</dbReference>
<keyword evidence="12" id="KW-1185">Reference proteome</keyword>
<dbReference type="SUPFAM" id="SSF57701">
    <property type="entry name" value="Zn2/Cys6 DNA-binding domain"/>
    <property type="match status" value="1"/>
</dbReference>
<evidence type="ECO:0000259" key="10">
    <source>
        <dbReference type="PROSITE" id="PS50157"/>
    </source>
</evidence>
<dbReference type="Proteomes" id="UP000717696">
    <property type="component" value="Unassembled WGS sequence"/>
</dbReference>
<dbReference type="SUPFAM" id="SSF57667">
    <property type="entry name" value="beta-beta-alpha zinc fingers"/>
    <property type="match status" value="1"/>
</dbReference>
<dbReference type="Pfam" id="PF04082">
    <property type="entry name" value="Fungal_trans"/>
    <property type="match status" value="1"/>
</dbReference>
<sequence length="859" mass="97133">MDYRTHETRPQMQHRPSPNGYARYPCPDCSRSFDRRDTLSRHMQVHSKDRPQPHSRRKACIPCSKSKIRCSTEHPSCRACQKRGISCVYDKASRTRQEPSSHYRNAKDTPSRNAPRDHGNREESISGNVIDHGLLSPTNAADPVQASFTDWLIDPSQASPGSAVERVDPSALDLFATDQSINFDSTDFNSNLSLFDETFQDFAPEAYEFPSQVNNDSTSAGQLSSNPADPTAVTPHRQHDSGDSSARQMERISSSLTRVPPEESSLGDPWLTGWHGELGKCQIVLPALEKNLPKTASQPRYYVTTPISTSTCVALQELIKLPFERSPWQSIKLDEFPSNNVLDHCIDLYFANFNQLLPVIHQPTFEPGQDPVVTLAMVCIGACYTGFPESRPFSNTMSELIHRLLSFMTKHDPRRVRTEAYMTAKLLQGIHGYSSGSERLFELSESCRYTLVYQAKCTGLLRFEAPGSNHTEAPIEDTWLQWVWKERSRRLGWAIYEFDASTAYIHNNRPFLSTGDINLSLPSSPRHWEAASAQAWARLHPWTVSYPGTPLLRPLIRSFFNGTDKPLEKITEGKHRYYILLTLVRMLWSFKEIRSSPISDIVPDGLDAGRLQLLRAIDCFDQSRRLLTLAKTHTRQEMVRVIHCTQLVHIAHLHGAGDLMNWLYPSLQNGIEAENARLRMSQWASEEPRRVREVAYRCAQILALVRQYPSNMPPEPSIIFHSGVTLWYMARLLPTSNAVTSDSNINSRSELPYIRLDHLSSPDDSSSLEVRSWLREGGPNLVGVHGVPSLCCYNGRQQILEQVAEMLRHERLWGIAQNFARVVLSLRDEGLGRYDSANLACSFQVLVSTLSPSTYPRGS</sequence>
<feature type="compositionally biased region" description="Polar residues" evidence="8">
    <location>
        <begin position="243"/>
        <end position="257"/>
    </location>
</feature>
<evidence type="ECO:0000256" key="3">
    <source>
        <dbReference type="ARBA" id="ARBA00022833"/>
    </source>
</evidence>
<dbReference type="FunFam" id="3.30.160.60:FF:000446">
    <property type="entry name" value="Zinc finger protein"/>
    <property type="match status" value="1"/>
</dbReference>
<keyword evidence="4" id="KW-0805">Transcription regulation</keyword>
<dbReference type="EMBL" id="JAGMUU010000024">
    <property type="protein sequence ID" value="KAH7124871.1"/>
    <property type="molecule type" value="Genomic_DNA"/>
</dbReference>
<dbReference type="PROSITE" id="PS50048">
    <property type="entry name" value="ZN2_CY6_FUNGAL_2"/>
    <property type="match status" value="1"/>
</dbReference>
<dbReference type="AlphaFoldDB" id="A0A9P9DUN8"/>
<gene>
    <name evidence="11" type="ORF">B0J13DRAFT_611910</name>
</gene>
<dbReference type="SMART" id="SM00355">
    <property type="entry name" value="ZnF_C2H2"/>
    <property type="match status" value="1"/>
</dbReference>
<dbReference type="Gene3D" id="3.30.160.60">
    <property type="entry name" value="Classic Zinc Finger"/>
    <property type="match status" value="1"/>
</dbReference>
<dbReference type="Pfam" id="PF00096">
    <property type="entry name" value="zf-C2H2"/>
    <property type="match status" value="1"/>
</dbReference>
<dbReference type="InterPro" id="IPR013087">
    <property type="entry name" value="Znf_C2H2_type"/>
</dbReference>
<dbReference type="InterPro" id="IPR036864">
    <property type="entry name" value="Zn2-C6_fun-type_DNA-bd_sf"/>
</dbReference>
<keyword evidence="1" id="KW-0479">Metal-binding</keyword>
<evidence type="ECO:0000256" key="4">
    <source>
        <dbReference type="ARBA" id="ARBA00023015"/>
    </source>
</evidence>
<evidence type="ECO:0000256" key="2">
    <source>
        <dbReference type="ARBA" id="ARBA00022771"/>
    </source>
</evidence>
<dbReference type="SMART" id="SM00066">
    <property type="entry name" value="GAL4"/>
    <property type="match status" value="1"/>
</dbReference>
<dbReference type="InterPro" id="IPR001138">
    <property type="entry name" value="Zn2Cys6_DnaBD"/>
</dbReference>
<feature type="region of interest" description="Disordered" evidence="8">
    <location>
        <begin position="92"/>
        <end position="124"/>
    </location>
</feature>
<evidence type="ECO:0000256" key="6">
    <source>
        <dbReference type="ARBA" id="ARBA00023242"/>
    </source>
</evidence>
<proteinExistence type="predicted"/>
<dbReference type="InterPro" id="IPR036236">
    <property type="entry name" value="Znf_C2H2_sf"/>
</dbReference>
<feature type="region of interest" description="Disordered" evidence="8">
    <location>
        <begin position="1"/>
        <end position="23"/>
    </location>
</feature>
<feature type="compositionally biased region" description="Polar residues" evidence="8">
    <location>
        <begin position="211"/>
        <end position="228"/>
    </location>
</feature>
<dbReference type="PANTHER" id="PTHR47660:SF3">
    <property type="entry name" value="FINGER DOMAIN PROTEIN, PUTATIVE (AFU_ORTHOLOGUE AFUA_4G03310)-RELATED"/>
    <property type="match status" value="1"/>
</dbReference>
<dbReference type="CDD" id="cd00067">
    <property type="entry name" value="GAL4"/>
    <property type="match status" value="1"/>
</dbReference>
<evidence type="ECO:0000259" key="9">
    <source>
        <dbReference type="PROSITE" id="PS50048"/>
    </source>
</evidence>
<reference evidence="11" key="1">
    <citation type="journal article" date="2021" name="Nat. Commun.">
        <title>Genetic determinants of endophytism in the Arabidopsis root mycobiome.</title>
        <authorList>
            <person name="Mesny F."/>
            <person name="Miyauchi S."/>
            <person name="Thiergart T."/>
            <person name="Pickel B."/>
            <person name="Atanasova L."/>
            <person name="Karlsson M."/>
            <person name="Huettel B."/>
            <person name="Barry K.W."/>
            <person name="Haridas S."/>
            <person name="Chen C."/>
            <person name="Bauer D."/>
            <person name="Andreopoulos W."/>
            <person name="Pangilinan J."/>
            <person name="LaButti K."/>
            <person name="Riley R."/>
            <person name="Lipzen A."/>
            <person name="Clum A."/>
            <person name="Drula E."/>
            <person name="Henrissat B."/>
            <person name="Kohler A."/>
            <person name="Grigoriev I.V."/>
            <person name="Martin F.M."/>
            <person name="Hacquard S."/>
        </authorList>
    </citation>
    <scope>NUCLEOTIDE SEQUENCE</scope>
    <source>
        <strain evidence="11">MPI-CAGE-AT-0021</strain>
    </source>
</reference>
<organism evidence="11 12">
    <name type="scientific">Dactylonectria estremocensis</name>
    <dbReference type="NCBI Taxonomy" id="1079267"/>
    <lineage>
        <taxon>Eukaryota</taxon>
        <taxon>Fungi</taxon>
        <taxon>Dikarya</taxon>
        <taxon>Ascomycota</taxon>
        <taxon>Pezizomycotina</taxon>
        <taxon>Sordariomycetes</taxon>
        <taxon>Hypocreomycetidae</taxon>
        <taxon>Hypocreales</taxon>
        <taxon>Nectriaceae</taxon>
        <taxon>Dactylonectria</taxon>
    </lineage>
</organism>
<keyword evidence="5" id="KW-0804">Transcription</keyword>
<dbReference type="GO" id="GO:0000981">
    <property type="term" value="F:DNA-binding transcription factor activity, RNA polymerase II-specific"/>
    <property type="evidence" value="ECO:0007669"/>
    <property type="project" value="InterPro"/>
</dbReference>
<feature type="region of interest" description="Disordered" evidence="8">
    <location>
        <begin position="210"/>
        <end position="268"/>
    </location>
</feature>
<feature type="domain" description="Zn(2)-C6 fungal-type" evidence="9">
    <location>
        <begin position="59"/>
        <end position="89"/>
    </location>
</feature>
<dbReference type="Pfam" id="PF00172">
    <property type="entry name" value="Zn_clus"/>
    <property type="match status" value="1"/>
</dbReference>
<evidence type="ECO:0000313" key="12">
    <source>
        <dbReference type="Proteomes" id="UP000717696"/>
    </source>
</evidence>
<dbReference type="PRINTS" id="PR00755">
    <property type="entry name" value="AFLATOXINBRP"/>
</dbReference>
<evidence type="ECO:0000256" key="7">
    <source>
        <dbReference type="PROSITE-ProRule" id="PRU00042"/>
    </source>
</evidence>
<dbReference type="GO" id="GO:0006351">
    <property type="term" value="P:DNA-templated transcription"/>
    <property type="evidence" value="ECO:0007669"/>
    <property type="project" value="InterPro"/>
</dbReference>
<feature type="domain" description="C2H2-type" evidence="10">
    <location>
        <begin position="24"/>
        <end position="51"/>
    </location>
</feature>
<name>A0A9P9DUN8_9HYPO</name>
<evidence type="ECO:0000256" key="5">
    <source>
        <dbReference type="ARBA" id="ARBA00023163"/>
    </source>
</evidence>
<dbReference type="PROSITE" id="PS00463">
    <property type="entry name" value="ZN2_CY6_FUNGAL_1"/>
    <property type="match status" value="1"/>
</dbReference>
<evidence type="ECO:0000256" key="1">
    <source>
        <dbReference type="ARBA" id="ARBA00022723"/>
    </source>
</evidence>
<evidence type="ECO:0000313" key="11">
    <source>
        <dbReference type="EMBL" id="KAH7124871.1"/>
    </source>
</evidence>
<dbReference type="OrthoDB" id="5091629at2759"/>
<dbReference type="GO" id="GO:0008270">
    <property type="term" value="F:zinc ion binding"/>
    <property type="evidence" value="ECO:0007669"/>
    <property type="project" value="UniProtKB-KW"/>
</dbReference>
<dbReference type="CDD" id="cd12148">
    <property type="entry name" value="fungal_TF_MHR"/>
    <property type="match status" value="1"/>
</dbReference>
<dbReference type="Gene3D" id="4.10.240.10">
    <property type="entry name" value="Zn(2)-C6 fungal-type DNA-binding domain"/>
    <property type="match status" value="1"/>
</dbReference>
<protein>
    <submittedName>
        <fullName evidence="11">Fungal-specific transcription factor domain-containing protein</fullName>
    </submittedName>
</protein>
<dbReference type="PROSITE" id="PS00028">
    <property type="entry name" value="ZINC_FINGER_C2H2_1"/>
    <property type="match status" value="1"/>
</dbReference>
<accession>A0A9P9DUN8</accession>
<evidence type="ECO:0000256" key="8">
    <source>
        <dbReference type="SAM" id="MobiDB-lite"/>
    </source>
</evidence>
<dbReference type="GO" id="GO:0003677">
    <property type="term" value="F:DNA binding"/>
    <property type="evidence" value="ECO:0007669"/>
    <property type="project" value="InterPro"/>
</dbReference>
<dbReference type="PANTHER" id="PTHR47660">
    <property type="entry name" value="TRANSCRIPTION FACTOR WITH C2H2 AND ZN(2)-CYS(6) DNA BINDING DOMAIN (EUROFUNG)-RELATED-RELATED"/>
    <property type="match status" value="1"/>
</dbReference>
<keyword evidence="2 7" id="KW-0863">Zinc-finger</keyword>
<comment type="caution">
    <text evidence="11">The sequence shown here is derived from an EMBL/GenBank/DDBJ whole genome shotgun (WGS) entry which is preliminary data.</text>
</comment>
<keyword evidence="6" id="KW-0539">Nucleus</keyword>
<keyword evidence="3" id="KW-0862">Zinc</keyword>
<dbReference type="InterPro" id="IPR007219">
    <property type="entry name" value="XnlR_reg_dom"/>
</dbReference>